<dbReference type="Proteomes" id="UP000799324">
    <property type="component" value="Unassembled WGS sequence"/>
</dbReference>
<dbReference type="EMBL" id="MU004412">
    <property type="protein sequence ID" value="KAF2652012.1"/>
    <property type="molecule type" value="Genomic_DNA"/>
</dbReference>
<keyword evidence="3" id="KW-1185">Reference proteome</keyword>
<proteinExistence type="predicted"/>
<evidence type="ECO:0000313" key="3">
    <source>
        <dbReference type="Proteomes" id="UP000799324"/>
    </source>
</evidence>
<gene>
    <name evidence="2" type="ORF">K491DRAFT_72391</name>
</gene>
<protein>
    <submittedName>
        <fullName evidence="2">Uncharacterized protein</fullName>
    </submittedName>
</protein>
<evidence type="ECO:0000313" key="2">
    <source>
        <dbReference type="EMBL" id="KAF2652012.1"/>
    </source>
</evidence>
<dbReference type="AlphaFoldDB" id="A0A6A6SWM3"/>
<name>A0A6A6SWM3_9PLEO</name>
<organism evidence="2 3">
    <name type="scientific">Lophiostoma macrostomum CBS 122681</name>
    <dbReference type="NCBI Taxonomy" id="1314788"/>
    <lineage>
        <taxon>Eukaryota</taxon>
        <taxon>Fungi</taxon>
        <taxon>Dikarya</taxon>
        <taxon>Ascomycota</taxon>
        <taxon>Pezizomycotina</taxon>
        <taxon>Dothideomycetes</taxon>
        <taxon>Pleosporomycetidae</taxon>
        <taxon>Pleosporales</taxon>
        <taxon>Lophiostomataceae</taxon>
        <taxon>Lophiostoma</taxon>
    </lineage>
</organism>
<reference evidence="2" key="1">
    <citation type="journal article" date="2020" name="Stud. Mycol.">
        <title>101 Dothideomycetes genomes: a test case for predicting lifestyles and emergence of pathogens.</title>
        <authorList>
            <person name="Haridas S."/>
            <person name="Albert R."/>
            <person name="Binder M."/>
            <person name="Bloem J."/>
            <person name="Labutti K."/>
            <person name="Salamov A."/>
            <person name="Andreopoulos B."/>
            <person name="Baker S."/>
            <person name="Barry K."/>
            <person name="Bills G."/>
            <person name="Bluhm B."/>
            <person name="Cannon C."/>
            <person name="Castanera R."/>
            <person name="Culley D."/>
            <person name="Daum C."/>
            <person name="Ezra D."/>
            <person name="Gonzalez J."/>
            <person name="Henrissat B."/>
            <person name="Kuo A."/>
            <person name="Liang C."/>
            <person name="Lipzen A."/>
            <person name="Lutzoni F."/>
            <person name="Magnuson J."/>
            <person name="Mondo S."/>
            <person name="Nolan M."/>
            <person name="Ohm R."/>
            <person name="Pangilinan J."/>
            <person name="Park H.-J."/>
            <person name="Ramirez L."/>
            <person name="Alfaro M."/>
            <person name="Sun H."/>
            <person name="Tritt A."/>
            <person name="Yoshinaga Y."/>
            <person name="Zwiers L.-H."/>
            <person name="Turgeon B."/>
            <person name="Goodwin S."/>
            <person name="Spatafora J."/>
            <person name="Crous P."/>
            <person name="Grigoriev I."/>
        </authorList>
    </citation>
    <scope>NUCLEOTIDE SEQUENCE</scope>
    <source>
        <strain evidence="2">CBS 122681</strain>
    </source>
</reference>
<sequence>MSVMLCYARDSTNPSSERERGRHVSACGPSNKPRYATCGGRITDFRCISRGRSRLIAHGSVIGSSRKRICVFGIWTCPWFRTQCSSPHIQKLPPLPPLDTGKQNNNRRPAKQKIMDPHRQASQKSIDFHISCRSRSSGHQHRKIIQASPPRLIQHLNGIVLLELP</sequence>
<accession>A0A6A6SWM3</accession>
<evidence type="ECO:0000256" key="1">
    <source>
        <dbReference type="SAM" id="MobiDB-lite"/>
    </source>
</evidence>
<feature type="region of interest" description="Disordered" evidence="1">
    <location>
        <begin position="91"/>
        <end position="120"/>
    </location>
</feature>